<feature type="repeat" description="PPR" evidence="2">
    <location>
        <begin position="392"/>
        <end position="422"/>
    </location>
</feature>
<dbReference type="FunFam" id="1.25.40.10:FF:000184">
    <property type="entry name" value="Pentatricopeptide repeat-containing protein, chloroplastic"/>
    <property type="match status" value="1"/>
</dbReference>
<dbReference type="Gene3D" id="1.25.40.10">
    <property type="entry name" value="Tetratricopeptide repeat domain"/>
    <property type="match status" value="4"/>
</dbReference>
<dbReference type="SUPFAM" id="SSF48452">
    <property type="entry name" value="TPR-like"/>
    <property type="match status" value="1"/>
</dbReference>
<evidence type="ECO:0000256" key="2">
    <source>
        <dbReference type="PROSITE-ProRule" id="PRU00708"/>
    </source>
</evidence>
<dbReference type="InterPro" id="IPR046960">
    <property type="entry name" value="PPR_At4g14850-like_plant"/>
</dbReference>
<name>A0A5C7H574_9ROSI</name>
<dbReference type="Pfam" id="PF01535">
    <property type="entry name" value="PPR"/>
    <property type="match status" value="3"/>
</dbReference>
<gene>
    <name evidence="3" type="ORF">EZV62_021048</name>
</gene>
<comment type="caution">
    <text evidence="3">The sequence shown here is derived from an EMBL/GenBank/DDBJ whole genome shotgun (WGS) entry which is preliminary data.</text>
</comment>
<organism evidence="3 4">
    <name type="scientific">Acer yangbiense</name>
    <dbReference type="NCBI Taxonomy" id="1000413"/>
    <lineage>
        <taxon>Eukaryota</taxon>
        <taxon>Viridiplantae</taxon>
        <taxon>Streptophyta</taxon>
        <taxon>Embryophyta</taxon>
        <taxon>Tracheophyta</taxon>
        <taxon>Spermatophyta</taxon>
        <taxon>Magnoliopsida</taxon>
        <taxon>eudicotyledons</taxon>
        <taxon>Gunneridae</taxon>
        <taxon>Pentapetalae</taxon>
        <taxon>rosids</taxon>
        <taxon>malvids</taxon>
        <taxon>Sapindales</taxon>
        <taxon>Sapindaceae</taxon>
        <taxon>Hippocastanoideae</taxon>
        <taxon>Acereae</taxon>
        <taxon>Acer</taxon>
    </lineage>
</organism>
<keyword evidence="1" id="KW-0677">Repeat</keyword>
<reference evidence="4" key="1">
    <citation type="journal article" date="2019" name="Gigascience">
        <title>De novo genome assembly of the endangered Acer yangbiense, a plant species with extremely small populations endemic to Yunnan Province, China.</title>
        <authorList>
            <person name="Yang J."/>
            <person name="Wariss H.M."/>
            <person name="Tao L."/>
            <person name="Zhang R."/>
            <person name="Yun Q."/>
            <person name="Hollingsworth P."/>
            <person name="Dao Z."/>
            <person name="Luo G."/>
            <person name="Guo H."/>
            <person name="Ma Y."/>
            <person name="Sun W."/>
        </authorList>
    </citation>
    <scope>NUCLEOTIDE SEQUENCE [LARGE SCALE GENOMIC DNA]</scope>
    <source>
        <strain evidence="4">cv. Malutang</strain>
    </source>
</reference>
<evidence type="ECO:0000313" key="3">
    <source>
        <dbReference type="EMBL" id="TXG51879.1"/>
    </source>
</evidence>
<dbReference type="AlphaFoldDB" id="A0A5C7H574"/>
<evidence type="ECO:0000313" key="4">
    <source>
        <dbReference type="Proteomes" id="UP000323000"/>
    </source>
</evidence>
<feature type="repeat" description="PPR" evidence="2">
    <location>
        <begin position="181"/>
        <end position="215"/>
    </location>
</feature>
<dbReference type="NCBIfam" id="TIGR00756">
    <property type="entry name" value="PPR"/>
    <property type="match status" value="6"/>
</dbReference>
<evidence type="ECO:0000256" key="1">
    <source>
        <dbReference type="ARBA" id="ARBA00022737"/>
    </source>
</evidence>
<dbReference type="GO" id="GO:0009451">
    <property type="term" value="P:RNA modification"/>
    <property type="evidence" value="ECO:0007669"/>
    <property type="project" value="InterPro"/>
</dbReference>
<dbReference type="Pfam" id="PF20431">
    <property type="entry name" value="E_motif"/>
    <property type="match status" value="1"/>
</dbReference>
<accession>A0A5C7H574</accession>
<dbReference type="Proteomes" id="UP000323000">
    <property type="component" value="Chromosome 10"/>
</dbReference>
<dbReference type="FunFam" id="1.25.40.10:FF:000348">
    <property type="entry name" value="Pentatricopeptide repeat-containing protein chloroplastic"/>
    <property type="match status" value="1"/>
</dbReference>
<dbReference type="Pfam" id="PF12854">
    <property type="entry name" value="PPR_1"/>
    <property type="match status" value="2"/>
</dbReference>
<keyword evidence="4" id="KW-1185">Reference proteome</keyword>
<feature type="repeat" description="PPR" evidence="2">
    <location>
        <begin position="77"/>
        <end position="112"/>
    </location>
</feature>
<dbReference type="OrthoDB" id="597215at2759"/>
<dbReference type="PANTHER" id="PTHR47926">
    <property type="entry name" value="PENTATRICOPEPTIDE REPEAT-CONTAINING PROTEIN"/>
    <property type="match status" value="1"/>
</dbReference>
<dbReference type="PROSITE" id="PS51375">
    <property type="entry name" value="PPR"/>
    <property type="match status" value="5"/>
</dbReference>
<dbReference type="InterPro" id="IPR002885">
    <property type="entry name" value="PPR_rpt"/>
</dbReference>
<feature type="repeat" description="PPR" evidence="2">
    <location>
        <begin position="318"/>
        <end position="348"/>
    </location>
</feature>
<dbReference type="GO" id="GO:0003723">
    <property type="term" value="F:RNA binding"/>
    <property type="evidence" value="ECO:0007669"/>
    <property type="project" value="InterPro"/>
</dbReference>
<dbReference type="EMBL" id="VAHF01000010">
    <property type="protein sequence ID" value="TXG51879.1"/>
    <property type="molecule type" value="Genomic_DNA"/>
</dbReference>
<dbReference type="InterPro" id="IPR046848">
    <property type="entry name" value="E_motif"/>
</dbReference>
<dbReference type="PANTHER" id="PTHR47926:SF453">
    <property type="entry name" value="PENTATRICOPEPTIDE REPEAT (PPR) SUPERFAMILY PROTEIN"/>
    <property type="match status" value="1"/>
</dbReference>
<evidence type="ECO:0008006" key="5">
    <source>
        <dbReference type="Google" id="ProtNLM"/>
    </source>
</evidence>
<feature type="repeat" description="PPR" evidence="2">
    <location>
        <begin position="287"/>
        <end position="317"/>
    </location>
</feature>
<protein>
    <recommendedName>
        <fullName evidence="5">Pentacotripeptide-repeat region of PRORP domain-containing protein</fullName>
    </recommendedName>
</protein>
<proteinExistence type="predicted"/>
<dbReference type="Pfam" id="PF13041">
    <property type="entry name" value="PPR_2"/>
    <property type="match status" value="1"/>
</dbReference>
<sequence>MVSLANQLLHPNLNQQVLGIIERCIHLNHLKQLQCFLTTLGHSQNQFYAFKLVRFCNLKLSNFTYARHIFDHVVSPNIYLYTAMITAYASHSDHRLKALSLYCDMLRRGCPQPNQFIYPHVLKSCPEVLELSGTKMVHAQIVKSGFVQYPVVQTAIVDSYARLNDNIGNARKLFDEMSERNVVSWTAMISGYTRVGDVDNAVSLFEEMPDRDVPSWNSVIAGFTQNGLFPEAISFFRRMVVVGGQSKDIRPNQITVVCVLSACGHTGMLQIGKLIHGYVYRNGLVPDLFVLNALLDMYGKCGNLKEARRVFDRSSKKNMTSWNSMINCFALHGRSESAISVFEEMKQCEDHDVRPDRVTFIGLLNACTHGGLIEKGLAYFELMARKYQIEPHIAHYGCLIDLLCRAGRFKKALEVVREMKMEPDEVVWGSLLNGCKIHSRADLAEFAVKKLIEIDPNNGGYGIMLANLYGESGKWDEVGKVRKMLKDRNAIKVPGCSWIEIDKQVDVFYSVDKTHPKTEEVYDTLESLICHLFQLAESSSFVSIS</sequence>
<dbReference type="InterPro" id="IPR011990">
    <property type="entry name" value="TPR-like_helical_dom_sf"/>
</dbReference>